<dbReference type="NCBIfam" id="TIGR00832">
    <property type="entry name" value="acr3"/>
    <property type="match status" value="1"/>
</dbReference>
<evidence type="ECO:0000256" key="6">
    <source>
        <dbReference type="ARBA" id="ARBA00022849"/>
    </source>
</evidence>
<dbReference type="GO" id="GO:0046685">
    <property type="term" value="P:response to arsenic-containing substance"/>
    <property type="evidence" value="ECO:0007669"/>
    <property type="project" value="UniProtKB-KW"/>
</dbReference>
<dbReference type="Proteomes" id="UP000091967">
    <property type="component" value="Unassembled WGS sequence"/>
</dbReference>
<evidence type="ECO:0000256" key="1">
    <source>
        <dbReference type="ARBA" id="ARBA00004651"/>
    </source>
</evidence>
<keyword evidence="13" id="KW-1185">Reference proteome</keyword>
<evidence type="ECO:0000256" key="7">
    <source>
        <dbReference type="ARBA" id="ARBA00022989"/>
    </source>
</evidence>
<name>A0A1B8AIG5_FUSPO</name>
<feature type="transmembrane region" description="Helical" evidence="11">
    <location>
        <begin position="180"/>
        <end position="206"/>
    </location>
</feature>
<feature type="transmembrane region" description="Helical" evidence="11">
    <location>
        <begin position="218"/>
        <end position="241"/>
    </location>
</feature>
<evidence type="ECO:0000256" key="3">
    <source>
        <dbReference type="ARBA" id="ARBA00022448"/>
    </source>
</evidence>
<keyword evidence="4 9" id="KW-1003">Cell membrane</keyword>
<comment type="similarity">
    <text evidence="2 9">Belongs to the arsenical resistance-3 (ACR3) (TC 2.A.59) family.</text>
</comment>
<keyword evidence="3 9" id="KW-0813">Transport</keyword>
<feature type="transmembrane region" description="Helical" evidence="11">
    <location>
        <begin position="49"/>
        <end position="68"/>
    </location>
</feature>
<evidence type="ECO:0000313" key="13">
    <source>
        <dbReference type="Proteomes" id="UP000091967"/>
    </source>
</evidence>
<protein>
    <recommendedName>
        <fullName evidence="14">Arsenical-resistance protein</fullName>
    </recommendedName>
</protein>
<dbReference type="STRING" id="36050.A0A1B8AIG5"/>
<feature type="transmembrane region" description="Helical" evidence="11">
    <location>
        <begin position="149"/>
        <end position="168"/>
    </location>
</feature>
<evidence type="ECO:0000256" key="11">
    <source>
        <dbReference type="SAM" id="Phobius"/>
    </source>
</evidence>
<sequence>MSAESKNEHALSPTEEPSVGRPNPDLESQTKDEAESVSAFKALGWLDRFLALWILLAMAVGIILGNFVPSTGPALQKGKFVGVSVPIAIGLLVMMYPILCKVRYESLHKLLAHREMWKQIMFSIVINWVVAPFLMLGLAWAFLPDKSELRIGLILVGLGRCIAMVLIWNGLAGGDNEYCAILVAINSILQMVITAPLAVFFIRVISHETGINDVSYEVVATSVAVFLGIPLAAAIVTRFTLRMAAGPEWYERVFLRFAAPWSLIGLLYTILVLFASQGRQVVHQIVSVVRVAAPLVVYFISIFFVTLLIAHRMGFSYPLTVTQSFTASSNNFELAIAIAVATFGPDSDQALAATVGPLIEVPVLLGLVYLMRWARKRWAWNV</sequence>
<dbReference type="GO" id="GO:0015297">
    <property type="term" value="F:antiporter activity"/>
    <property type="evidence" value="ECO:0007669"/>
    <property type="project" value="UniProtKB-UniRule"/>
</dbReference>
<organism evidence="12 13">
    <name type="scientific">Fusarium poae</name>
    <dbReference type="NCBI Taxonomy" id="36050"/>
    <lineage>
        <taxon>Eukaryota</taxon>
        <taxon>Fungi</taxon>
        <taxon>Dikarya</taxon>
        <taxon>Ascomycota</taxon>
        <taxon>Pezizomycotina</taxon>
        <taxon>Sordariomycetes</taxon>
        <taxon>Hypocreomycetidae</taxon>
        <taxon>Hypocreales</taxon>
        <taxon>Nectriaceae</taxon>
        <taxon>Fusarium</taxon>
    </lineage>
</organism>
<keyword evidence="5 9" id="KW-0812">Transmembrane</keyword>
<feature type="transmembrane region" description="Helical" evidence="11">
    <location>
        <begin position="295"/>
        <end position="313"/>
    </location>
</feature>
<evidence type="ECO:0000256" key="8">
    <source>
        <dbReference type="ARBA" id="ARBA00023136"/>
    </source>
</evidence>
<reference evidence="12 13" key="1">
    <citation type="submission" date="2016-06" db="EMBL/GenBank/DDBJ databases">
        <title>Living apart together: crosstalk between the core and supernumerary genomes in a fungal plant pathogen.</title>
        <authorList>
            <person name="Vanheule A."/>
            <person name="Audenaert K."/>
            <person name="Warris S."/>
            <person name="Van De Geest H."/>
            <person name="Schijlen E."/>
            <person name="Hofte M."/>
            <person name="De Saeger S."/>
            <person name="Haesaert G."/>
            <person name="Waalwijk C."/>
            <person name="Van Der Lee T."/>
        </authorList>
    </citation>
    <scope>NUCLEOTIDE SEQUENCE [LARGE SCALE GENOMIC DNA]</scope>
    <source>
        <strain evidence="12 13">2516</strain>
    </source>
</reference>
<evidence type="ECO:0000256" key="10">
    <source>
        <dbReference type="SAM" id="MobiDB-lite"/>
    </source>
</evidence>
<feature type="transmembrane region" description="Helical" evidence="11">
    <location>
        <begin position="253"/>
        <end position="275"/>
    </location>
</feature>
<feature type="transmembrane region" description="Helical" evidence="11">
    <location>
        <begin position="350"/>
        <end position="370"/>
    </location>
</feature>
<feature type="transmembrane region" description="Helical" evidence="11">
    <location>
        <begin position="80"/>
        <end position="99"/>
    </location>
</feature>
<dbReference type="AlphaFoldDB" id="A0A1B8AIG5"/>
<gene>
    <name evidence="12" type="ORF">FPOA_06666</name>
</gene>
<feature type="region of interest" description="Disordered" evidence="10">
    <location>
        <begin position="1"/>
        <end position="31"/>
    </location>
</feature>
<keyword evidence="8 9" id="KW-0472">Membrane</keyword>
<dbReference type="GO" id="GO:0005886">
    <property type="term" value="C:plasma membrane"/>
    <property type="evidence" value="ECO:0007669"/>
    <property type="project" value="UniProtKB-SubCell"/>
</dbReference>
<proteinExistence type="inferred from homology"/>
<accession>A0A1B8AIG5</accession>
<evidence type="ECO:0000256" key="9">
    <source>
        <dbReference type="PIRNR" id="PIRNR005508"/>
    </source>
</evidence>
<dbReference type="GO" id="GO:0015105">
    <property type="term" value="F:arsenite transmembrane transporter activity"/>
    <property type="evidence" value="ECO:0007669"/>
    <property type="project" value="TreeGrafter"/>
</dbReference>
<evidence type="ECO:0000256" key="5">
    <source>
        <dbReference type="ARBA" id="ARBA00022692"/>
    </source>
</evidence>
<dbReference type="EMBL" id="LYXU01000003">
    <property type="protein sequence ID" value="OBS20288.1"/>
    <property type="molecule type" value="Genomic_DNA"/>
</dbReference>
<comment type="subcellular location">
    <subcellularLocation>
        <location evidence="1 9">Cell membrane</location>
        <topology evidence="1 9">Multi-pass membrane protein</topology>
    </subcellularLocation>
</comment>
<dbReference type="PANTHER" id="PTHR43057">
    <property type="entry name" value="ARSENITE EFFLUX TRANSPORTER"/>
    <property type="match status" value="1"/>
</dbReference>
<dbReference type="InterPro" id="IPR004706">
    <property type="entry name" value="Arsenical-R_Acr3"/>
</dbReference>
<evidence type="ECO:0008006" key="14">
    <source>
        <dbReference type="Google" id="ProtNLM"/>
    </source>
</evidence>
<keyword evidence="7 9" id="KW-1133">Transmembrane helix</keyword>
<dbReference type="PANTHER" id="PTHR43057:SF1">
    <property type="entry name" value="ARSENICAL-RESISTANCE PROTEIN 3"/>
    <property type="match status" value="1"/>
</dbReference>
<dbReference type="GO" id="GO:0015104">
    <property type="term" value="F:antimonite transmembrane transporter activity"/>
    <property type="evidence" value="ECO:0007669"/>
    <property type="project" value="TreeGrafter"/>
</dbReference>
<dbReference type="OMA" id="MVLMWGY"/>
<dbReference type="InterPro" id="IPR038770">
    <property type="entry name" value="Na+/solute_symporter_sf"/>
</dbReference>
<evidence type="ECO:0000256" key="2">
    <source>
        <dbReference type="ARBA" id="ARBA00010110"/>
    </source>
</evidence>
<keyword evidence="6" id="KW-0059">Arsenical resistance</keyword>
<dbReference type="Pfam" id="PF01758">
    <property type="entry name" value="SBF"/>
    <property type="match status" value="1"/>
</dbReference>
<dbReference type="InterPro" id="IPR002657">
    <property type="entry name" value="BilAc:Na_symport/Acr3"/>
</dbReference>
<evidence type="ECO:0000313" key="12">
    <source>
        <dbReference type="EMBL" id="OBS20288.1"/>
    </source>
</evidence>
<dbReference type="Gene3D" id="1.20.1530.20">
    <property type="match status" value="1"/>
</dbReference>
<evidence type="ECO:0000256" key="4">
    <source>
        <dbReference type="ARBA" id="ARBA00022475"/>
    </source>
</evidence>
<dbReference type="PIRSF" id="PIRSF005508">
    <property type="entry name" value="Acr3"/>
    <property type="match status" value="1"/>
</dbReference>
<feature type="transmembrane region" description="Helical" evidence="11">
    <location>
        <begin position="120"/>
        <end position="143"/>
    </location>
</feature>
<comment type="caution">
    <text evidence="12">The sequence shown here is derived from an EMBL/GenBank/DDBJ whole genome shotgun (WGS) entry which is preliminary data.</text>
</comment>
<dbReference type="FunFam" id="1.20.1530.20:FF:000009">
    <property type="entry name" value="Arsenite transporter, ACR3 family"/>
    <property type="match status" value="1"/>
</dbReference>